<dbReference type="AlphaFoldDB" id="A0A9N9R9Z1"/>
<reference evidence="2" key="1">
    <citation type="submission" date="2021-12" db="EMBL/GenBank/DDBJ databases">
        <authorList>
            <person name="King R."/>
        </authorList>
    </citation>
    <scope>NUCLEOTIDE SEQUENCE</scope>
</reference>
<reference evidence="2" key="2">
    <citation type="submission" date="2022-10" db="EMBL/GenBank/DDBJ databases">
        <authorList>
            <consortium name="ENA_rothamsted_submissions"/>
            <consortium name="culmorum"/>
            <person name="King R."/>
        </authorList>
    </citation>
    <scope>NUCLEOTIDE SEQUENCE</scope>
</reference>
<accession>A0A9N9R9Z1</accession>
<evidence type="ECO:0000256" key="1">
    <source>
        <dbReference type="SAM" id="SignalP"/>
    </source>
</evidence>
<evidence type="ECO:0000313" key="2">
    <source>
        <dbReference type="EMBL" id="CAG9792496.1"/>
    </source>
</evidence>
<evidence type="ECO:0000313" key="3">
    <source>
        <dbReference type="Proteomes" id="UP001153714"/>
    </source>
</evidence>
<proteinExistence type="predicted"/>
<gene>
    <name evidence="2" type="ORF">DIATSA_LOCUS10018</name>
</gene>
<dbReference type="OrthoDB" id="7324790at2759"/>
<name>A0A9N9R9Z1_9NEOP</name>
<feature type="signal peptide" evidence="1">
    <location>
        <begin position="1"/>
        <end position="20"/>
    </location>
</feature>
<dbReference type="EMBL" id="OU893335">
    <property type="protein sequence ID" value="CAG9792496.1"/>
    <property type="molecule type" value="Genomic_DNA"/>
</dbReference>
<organism evidence="2 3">
    <name type="scientific">Diatraea saccharalis</name>
    <name type="common">sugarcane borer</name>
    <dbReference type="NCBI Taxonomy" id="40085"/>
    <lineage>
        <taxon>Eukaryota</taxon>
        <taxon>Metazoa</taxon>
        <taxon>Ecdysozoa</taxon>
        <taxon>Arthropoda</taxon>
        <taxon>Hexapoda</taxon>
        <taxon>Insecta</taxon>
        <taxon>Pterygota</taxon>
        <taxon>Neoptera</taxon>
        <taxon>Endopterygota</taxon>
        <taxon>Lepidoptera</taxon>
        <taxon>Glossata</taxon>
        <taxon>Ditrysia</taxon>
        <taxon>Pyraloidea</taxon>
        <taxon>Crambidae</taxon>
        <taxon>Crambinae</taxon>
        <taxon>Diatraea</taxon>
    </lineage>
</organism>
<keyword evidence="3" id="KW-1185">Reference proteome</keyword>
<protein>
    <submittedName>
        <fullName evidence="2">Uncharacterized protein</fullName>
    </submittedName>
</protein>
<dbReference type="Proteomes" id="UP001153714">
    <property type="component" value="Chromosome 4"/>
</dbReference>
<feature type="chain" id="PRO_5040366309" evidence="1">
    <location>
        <begin position="21"/>
        <end position="177"/>
    </location>
</feature>
<sequence length="177" mass="20136">MIYSITVGVFLCVLSYVAVCDDGEHSFDDVKYLNYTKHADIPVINRMNSFLHSTAFKFLCQFDEVENAELLVFATKAWTFPKQNVKLTLSFPMEDADLDYSVIITRFSVMLIVDSGDMRGYITSGGILEESVNLTFECVNVTSLQYEFWVHGLSSNMSRVAEKASAWRYNLDNNNLC</sequence>
<keyword evidence="1" id="KW-0732">Signal</keyword>